<dbReference type="InterPro" id="IPR036188">
    <property type="entry name" value="FAD/NAD-bd_sf"/>
</dbReference>
<dbReference type="PANTHER" id="PTHR42923:SF47">
    <property type="entry name" value="BLR3003 PROTEIN"/>
    <property type="match status" value="1"/>
</dbReference>
<dbReference type="Gene3D" id="3.50.50.60">
    <property type="entry name" value="FAD/NAD(P)-binding domain"/>
    <property type="match status" value="1"/>
</dbReference>
<evidence type="ECO:0000313" key="3">
    <source>
        <dbReference type="Proteomes" id="UP001519924"/>
    </source>
</evidence>
<comment type="caution">
    <text evidence="2">The sequence shown here is derived from an EMBL/GenBank/DDBJ whole genome shotgun (WGS) entry which is preliminary data.</text>
</comment>
<dbReference type="Pfam" id="PF01593">
    <property type="entry name" value="Amino_oxidase"/>
    <property type="match status" value="2"/>
</dbReference>
<gene>
    <name evidence="2" type="ORF">K1J50_08265</name>
</gene>
<proteinExistence type="predicted"/>
<accession>A0ABS7F1W6</accession>
<keyword evidence="3" id="KW-1185">Reference proteome</keyword>
<sequence length="409" mass="41469">MTVHVVGGGLSGLAAALRLARAGQAVVLHEAAPLPGGRARALPDGTDNGTHALLGANRAALRFLAAIGARGGWIEPEPEGLPVLDLGDGTARRIALSPAAWRDAARRPPGLSARALLALARLALPLPWRDRPVAAAMAAHPALHRALVEPLAVAALNTPAGEASARLLGAVLRRLMAPGATRVLVARDGLGPDLIAPACAALARAGGAVRTGARLRGLARAGDRVAALDFGTETVPLAPGDAVVLALPPWEAARLLPGLPVPARFAPILNLHFAHAVPGAPVRFLGLLGGLAQWVLVRPGGVSVTVSAADAAIEAEAPALAARAWGEIRAAARAFALPGAWPEAPPPCRAVKERRATPRQAAGGAPPAPPRRPLANLVLAGDWTLPALPATIEAAIRSGAAAARAVLRR</sequence>
<reference evidence="2 3" key="1">
    <citation type="submission" date="2021-08" db="EMBL/GenBank/DDBJ databases">
        <title>Caldovatus sediminis gen. nov., sp. nov., a moderately thermophilic bacterium isolated from a hot spring.</title>
        <authorList>
            <person name="Hu C.-J."/>
            <person name="Li W.-J."/>
            <person name="Xian W.-D."/>
        </authorList>
    </citation>
    <scope>NUCLEOTIDE SEQUENCE [LARGE SCALE GENOMIC DNA]</scope>
    <source>
        <strain evidence="2 3">SYSU G05006</strain>
    </source>
</reference>
<feature type="domain" description="Amine oxidase" evidence="1">
    <location>
        <begin position="358"/>
        <end position="407"/>
    </location>
</feature>
<name>A0ABS7F1W6_9PROT</name>
<dbReference type="PANTHER" id="PTHR42923">
    <property type="entry name" value="PROTOPORPHYRINOGEN OXIDASE"/>
    <property type="match status" value="1"/>
</dbReference>
<dbReference type="InterPro" id="IPR002937">
    <property type="entry name" value="Amino_oxidase"/>
</dbReference>
<organism evidence="2 3">
    <name type="scientific">Caldovatus aquaticus</name>
    <dbReference type="NCBI Taxonomy" id="2865671"/>
    <lineage>
        <taxon>Bacteria</taxon>
        <taxon>Pseudomonadati</taxon>
        <taxon>Pseudomonadota</taxon>
        <taxon>Alphaproteobacteria</taxon>
        <taxon>Acetobacterales</taxon>
        <taxon>Roseomonadaceae</taxon>
        <taxon>Caldovatus</taxon>
    </lineage>
</organism>
<feature type="domain" description="Amine oxidase" evidence="1">
    <location>
        <begin position="10"/>
        <end position="275"/>
    </location>
</feature>
<dbReference type="InterPro" id="IPR050464">
    <property type="entry name" value="Zeta_carotene_desat/Oxidored"/>
</dbReference>
<dbReference type="Proteomes" id="UP001519924">
    <property type="component" value="Unassembled WGS sequence"/>
</dbReference>
<dbReference type="SUPFAM" id="SSF51905">
    <property type="entry name" value="FAD/NAD(P)-binding domain"/>
    <property type="match status" value="1"/>
</dbReference>
<dbReference type="EMBL" id="JAHZUY010000015">
    <property type="protein sequence ID" value="MBW8269479.1"/>
    <property type="molecule type" value="Genomic_DNA"/>
</dbReference>
<protein>
    <submittedName>
        <fullName evidence="2">FAD-dependent oxidoreductase</fullName>
    </submittedName>
</protein>
<evidence type="ECO:0000259" key="1">
    <source>
        <dbReference type="Pfam" id="PF01593"/>
    </source>
</evidence>
<evidence type="ECO:0000313" key="2">
    <source>
        <dbReference type="EMBL" id="MBW8269479.1"/>
    </source>
</evidence>
<dbReference type="RefSeq" id="WP_220117233.1">
    <property type="nucleotide sequence ID" value="NZ_JAHZUY010000015.1"/>
</dbReference>